<dbReference type="InterPro" id="IPR042235">
    <property type="entry name" value="ZP-C_dom"/>
</dbReference>
<dbReference type="OMA" id="IMCKPPA"/>
<keyword evidence="2" id="KW-0472">Membrane</keyword>
<reference evidence="3 4" key="1">
    <citation type="submission" date="2015-12" db="EMBL/GenBank/DDBJ databases">
        <title>The genome of Folsomia candida.</title>
        <authorList>
            <person name="Faddeeva A."/>
            <person name="Derks M.F."/>
            <person name="Anvar Y."/>
            <person name="Smit S."/>
            <person name="Van Straalen N."/>
            <person name="Roelofs D."/>
        </authorList>
    </citation>
    <scope>NUCLEOTIDE SEQUENCE [LARGE SCALE GENOMIC DNA]</scope>
    <source>
        <strain evidence="3 4">VU population</strain>
        <tissue evidence="3">Whole body</tissue>
    </source>
</reference>
<gene>
    <name evidence="3" type="ORF">Fcan01_09288</name>
</gene>
<dbReference type="EMBL" id="LNIX01000004">
    <property type="protein sequence ID" value="OXA56317.1"/>
    <property type="molecule type" value="Genomic_DNA"/>
</dbReference>
<feature type="compositionally biased region" description="Basic residues" evidence="1">
    <location>
        <begin position="580"/>
        <end position="590"/>
    </location>
</feature>
<feature type="compositionally biased region" description="Low complexity" evidence="1">
    <location>
        <begin position="468"/>
        <end position="483"/>
    </location>
</feature>
<keyword evidence="2" id="KW-1133">Transmembrane helix</keyword>
<evidence type="ECO:0000256" key="2">
    <source>
        <dbReference type="SAM" id="Phobius"/>
    </source>
</evidence>
<name>A0A226EGP2_FOLCA</name>
<protein>
    <submittedName>
        <fullName evidence="3">Uncharacterized protein</fullName>
    </submittedName>
</protein>
<proteinExistence type="predicted"/>
<dbReference type="PANTHER" id="PTHR39959:SF1">
    <property type="entry name" value="ZP DOMAIN-CONTAINING PROTEIN"/>
    <property type="match status" value="1"/>
</dbReference>
<comment type="caution">
    <text evidence="3">The sequence shown here is derived from an EMBL/GenBank/DDBJ whole genome shotgun (WGS) entry which is preliminary data.</text>
</comment>
<feature type="transmembrane region" description="Helical" evidence="2">
    <location>
        <begin position="528"/>
        <end position="552"/>
    </location>
</feature>
<sequence length="590" mass="64968">MTRKSTTQKTVQFQIGFLVAFSKFFCVLGQNYEVADIDCAIGTGGKELLTARLRRPDGFRGMPIFADDRGQLLKEPSMPAIIPQELSEDVPCQILPDPIDGSGRVFKLRITDFSQCGVMKRNGFIHVRVWFPQLPGVVMLSDQEVIIMCKPPAATIVQSKTAGFAGSIPSGARISGIVEESPGRLEYEVALYRETATTSSLAARSSSSAYITGADSHELPVDQAVPIGTRLQLRAKINPDSAWKHAKLMEVSVSPDPKNPNADGSVSLVRDGCRNADLASIIPKQPYRYKERTNEVVLDFEAFLLSNMADRSTLWLHTQIKACMESQDCHPQEFCMDVYQPSGYGKKRRRRNIHNNGHPIGATSSISMSKSNATSMDYSAPLSQHWTTFADEIIIDNASERDEKSTTVIKNSTKIKTLNELLNSVNSARDDPIGLISLPIPSSETKRDGLYVHKEDIEATMRKYLPKSSTPMTTTTTFRSTTTLPSNKNRDSGGDSTNFGDNIGFSVIMPSDYYRSTNVLSSSYECRAWATATLVSLLAAVISAIVACAIGYKMKRSGSAKERALYSMQPHGPLSNMMRPHVKGKNQIKH</sequence>
<evidence type="ECO:0000256" key="1">
    <source>
        <dbReference type="SAM" id="MobiDB-lite"/>
    </source>
</evidence>
<dbReference type="AlphaFoldDB" id="A0A226EGP2"/>
<dbReference type="PANTHER" id="PTHR39959">
    <property type="entry name" value="RE44287P-RELATED"/>
    <property type="match status" value="1"/>
</dbReference>
<dbReference type="Gene3D" id="2.60.40.4100">
    <property type="entry name" value="Zona pellucida, ZP-C domain"/>
    <property type="match status" value="1"/>
</dbReference>
<dbReference type="STRING" id="158441.A0A226EGP2"/>
<keyword evidence="4" id="KW-1185">Reference proteome</keyword>
<feature type="region of interest" description="Disordered" evidence="1">
    <location>
        <begin position="468"/>
        <end position="496"/>
    </location>
</feature>
<evidence type="ECO:0000313" key="4">
    <source>
        <dbReference type="Proteomes" id="UP000198287"/>
    </source>
</evidence>
<keyword evidence="2" id="KW-0812">Transmembrane</keyword>
<feature type="region of interest" description="Disordered" evidence="1">
    <location>
        <begin position="570"/>
        <end position="590"/>
    </location>
</feature>
<dbReference type="Proteomes" id="UP000198287">
    <property type="component" value="Unassembled WGS sequence"/>
</dbReference>
<dbReference type="OrthoDB" id="8249838at2759"/>
<accession>A0A226EGP2</accession>
<evidence type="ECO:0000313" key="3">
    <source>
        <dbReference type="EMBL" id="OXA56317.1"/>
    </source>
</evidence>
<organism evidence="3 4">
    <name type="scientific">Folsomia candida</name>
    <name type="common">Springtail</name>
    <dbReference type="NCBI Taxonomy" id="158441"/>
    <lineage>
        <taxon>Eukaryota</taxon>
        <taxon>Metazoa</taxon>
        <taxon>Ecdysozoa</taxon>
        <taxon>Arthropoda</taxon>
        <taxon>Hexapoda</taxon>
        <taxon>Collembola</taxon>
        <taxon>Entomobryomorpha</taxon>
        <taxon>Isotomoidea</taxon>
        <taxon>Isotomidae</taxon>
        <taxon>Proisotominae</taxon>
        <taxon>Folsomia</taxon>
    </lineage>
</organism>